<accession>A0ACC0PAX0</accession>
<name>A0ACC0PAX0_RHOML</name>
<evidence type="ECO:0000313" key="2">
    <source>
        <dbReference type="Proteomes" id="UP001062846"/>
    </source>
</evidence>
<organism evidence="1 2">
    <name type="scientific">Rhododendron molle</name>
    <name type="common">Chinese azalea</name>
    <name type="synonym">Azalea mollis</name>
    <dbReference type="NCBI Taxonomy" id="49168"/>
    <lineage>
        <taxon>Eukaryota</taxon>
        <taxon>Viridiplantae</taxon>
        <taxon>Streptophyta</taxon>
        <taxon>Embryophyta</taxon>
        <taxon>Tracheophyta</taxon>
        <taxon>Spermatophyta</taxon>
        <taxon>Magnoliopsida</taxon>
        <taxon>eudicotyledons</taxon>
        <taxon>Gunneridae</taxon>
        <taxon>Pentapetalae</taxon>
        <taxon>asterids</taxon>
        <taxon>Ericales</taxon>
        <taxon>Ericaceae</taxon>
        <taxon>Ericoideae</taxon>
        <taxon>Rhodoreae</taxon>
        <taxon>Rhododendron</taxon>
    </lineage>
</organism>
<dbReference type="Proteomes" id="UP001062846">
    <property type="component" value="Chromosome 4"/>
</dbReference>
<keyword evidence="2" id="KW-1185">Reference proteome</keyword>
<comment type="caution">
    <text evidence="1">The sequence shown here is derived from an EMBL/GenBank/DDBJ whole genome shotgun (WGS) entry which is preliminary data.</text>
</comment>
<gene>
    <name evidence="1" type="ORF">RHMOL_Rhmol04G0379200</name>
</gene>
<protein>
    <submittedName>
        <fullName evidence="1">Uncharacterized protein</fullName>
    </submittedName>
</protein>
<evidence type="ECO:0000313" key="1">
    <source>
        <dbReference type="EMBL" id="KAI8561913.1"/>
    </source>
</evidence>
<sequence length="90" mass="9845">MVLCSGLRSTVLCTSKQLDHASDGSDLISAMNGFRSLIAEMRSEPSDARFEGSEVRNTVLYTSLHGTNPKSFYSRGIHPKACVHRSRKSG</sequence>
<proteinExistence type="predicted"/>
<dbReference type="EMBL" id="CM046391">
    <property type="protein sequence ID" value="KAI8561913.1"/>
    <property type="molecule type" value="Genomic_DNA"/>
</dbReference>
<reference evidence="1" key="1">
    <citation type="submission" date="2022-02" db="EMBL/GenBank/DDBJ databases">
        <title>Plant Genome Project.</title>
        <authorList>
            <person name="Zhang R.-G."/>
        </authorList>
    </citation>
    <scope>NUCLEOTIDE SEQUENCE</scope>
    <source>
        <strain evidence="1">AT1</strain>
    </source>
</reference>